<evidence type="ECO:0000313" key="4">
    <source>
        <dbReference type="Proteomes" id="UP000276899"/>
    </source>
</evidence>
<dbReference type="AlphaFoldDB" id="A0A3S5EM46"/>
<dbReference type="Pfam" id="PF13173">
    <property type="entry name" value="AAA_14"/>
    <property type="match status" value="1"/>
</dbReference>
<protein>
    <recommendedName>
        <fullName evidence="5">Archaeal ATPase</fullName>
    </recommendedName>
</protein>
<dbReference type="Pfam" id="PF13635">
    <property type="entry name" value="DUF4143"/>
    <property type="match status" value="1"/>
</dbReference>
<organism evidence="3 4">
    <name type="scientific">Actinomyces slackii</name>
    <dbReference type="NCBI Taxonomy" id="52774"/>
    <lineage>
        <taxon>Bacteria</taxon>
        <taxon>Bacillati</taxon>
        <taxon>Actinomycetota</taxon>
        <taxon>Actinomycetes</taxon>
        <taxon>Actinomycetales</taxon>
        <taxon>Actinomycetaceae</taxon>
        <taxon>Actinomyces</taxon>
    </lineage>
</organism>
<proteinExistence type="predicted"/>
<sequence length="412" mass="45120">MDELVGRGLQLRGSEYLDHFPAVVVQGARQAGKSTLAQMLVENRPHAVVTLDDSRVRDAVAADPWQVVEQIPEGTLVIDEVQRLPELLLTIKASIDRDRRPGRFILTGSSNILKAKGGDSLAGRAIDLRLRGLSQAELSGTSASFVDRLVADGVDWRHCSTSLRRADYLDVLERGAFPEARRLSRRMRGPWLDSYLSRLMTHDLAEVPGGGNEARLRRVLSLLAANQSGELVKARIASATGISESMIGAYVDALRSVYLIDLLQPWTPSLTKRETGRSKASLADSALAMRLNSQTAASLAPLTADGIGPLLESFVVGELMSQGGWSEEEYRLFHYRDRNGLEVDLIVELMDGRVLGIEVKASSTFRAEHFKGLVFLKESLGDRFLGGIVLGTAGEGYQYAERLWGLPVAALW</sequence>
<dbReference type="PANTHER" id="PTHR43566">
    <property type="entry name" value="CONSERVED PROTEIN"/>
    <property type="match status" value="1"/>
</dbReference>
<dbReference type="InterPro" id="IPR025420">
    <property type="entry name" value="DUF4143"/>
</dbReference>
<name>A0A3S5EM46_9ACTO</name>
<reference evidence="3 4" key="1">
    <citation type="submission" date="2018-12" db="EMBL/GenBank/DDBJ databases">
        <authorList>
            <consortium name="Pathogen Informatics"/>
        </authorList>
    </citation>
    <scope>NUCLEOTIDE SEQUENCE [LARGE SCALE GENOMIC DNA]</scope>
    <source>
        <strain evidence="3 4">NCTC11923</strain>
    </source>
</reference>
<dbReference type="Proteomes" id="UP000276899">
    <property type="component" value="Chromosome"/>
</dbReference>
<evidence type="ECO:0008006" key="5">
    <source>
        <dbReference type="Google" id="ProtNLM"/>
    </source>
</evidence>
<dbReference type="InterPro" id="IPR041682">
    <property type="entry name" value="AAA_14"/>
</dbReference>
<dbReference type="SUPFAM" id="SSF52540">
    <property type="entry name" value="P-loop containing nucleoside triphosphate hydrolases"/>
    <property type="match status" value="1"/>
</dbReference>
<gene>
    <name evidence="3" type="ORF">NCTC11923_00787</name>
</gene>
<feature type="domain" description="AAA" evidence="1">
    <location>
        <begin position="21"/>
        <end position="138"/>
    </location>
</feature>
<feature type="domain" description="DUF4143" evidence="2">
    <location>
        <begin position="203"/>
        <end position="362"/>
    </location>
</feature>
<dbReference type="STRING" id="1278298.GCA_000428685_00308"/>
<evidence type="ECO:0000259" key="2">
    <source>
        <dbReference type="Pfam" id="PF13635"/>
    </source>
</evidence>
<evidence type="ECO:0000313" key="3">
    <source>
        <dbReference type="EMBL" id="VEG74166.1"/>
    </source>
</evidence>
<accession>A0A3S5EM46</accession>
<dbReference type="EMBL" id="LR134363">
    <property type="protein sequence ID" value="VEG74166.1"/>
    <property type="molecule type" value="Genomic_DNA"/>
</dbReference>
<dbReference type="InterPro" id="IPR027417">
    <property type="entry name" value="P-loop_NTPase"/>
</dbReference>
<dbReference type="PANTHER" id="PTHR43566:SF2">
    <property type="entry name" value="DUF4143 DOMAIN-CONTAINING PROTEIN"/>
    <property type="match status" value="1"/>
</dbReference>
<keyword evidence="4" id="KW-1185">Reference proteome</keyword>
<evidence type="ECO:0000259" key="1">
    <source>
        <dbReference type="Pfam" id="PF13173"/>
    </source>
</evidence>
<dbReference type="RefSeq" id="WP_026426443.1">
    <property type="nucleotide sequence ID" value="NZ_CBCRWE010000020.1"/>
</dbReference>
<dbReference type="KEGG" id="asla:NCTC11923_00787"/>